<feature type="domain" description="EGF-like" evidence="2">
    <location>
        <begin position="30"/>
        <end position="60"/>
    </location>
</feature>
<feature type="chain" id="PRO_5045744182" description="EGF-like domain-containing protein" evidence="1">
    <location>
        <begin position="22"/>
        <end position="623"/>
    </location>
</feature>
<gene>
    <name evidence="3" type="ORF">CHILSU_LOCUS7444</name>
</gene>
<evidence type="ECO:0000256" key="1">
    <source>
        <dbReference type="SAM" id="SignalP"/>
    </source>
</evidence>
<dbReference type="Pfam" id="PF01683">
    <property type="entry name" value="EB"/>
    <property type="match status" value="3"/>
</dbReference>
<evidence type="ECO:0000313" key="4">
    <source>
        <dbReference type="Proteomes" id="UP001153292"/>
    </source>
</evidence>
<protein>
    <recommendedName>
        <fullName evidence="2">EGF-like domain-containing protein</fullName>
    </recommendedName>
</protein>
<dbReference type="PANTHER" id="PTHR39069:SF8">
    <property type="entry name" value="FI17111P1"/>
    <property type="match status" value="1"/>
</dbReference>
<feature type="domain" description="EGF-like" evidence="2">
    <location>
        <begin position="418"/>
        <end position="463"/>
    </location>
</feature>
<keyword evidence="1" id="KW-0732">Signal</keyword>
<evidence type="ECO:0000259" key="2">
    <source>
        <dbReference type="SMART" id="SM00181"/>
    </source>
</evidence>
<dbReference type="PANTHER" id="PTHR39069">
    <property type="entry name" value="ECDYSONE-INDUCIBLE GENE E1, ISOFORM A"/>
    <property type="match status" value="1"/>
</dbReference>
<reference evidence="3" key="1">
    <citation type="submission" date="2021-12" db="EMBL/GenBank/DDBJ databases">
        <authorList>
            <person name="King R."/>
        </authorList>
    </citation>
    <scope>NUCLEOTIDE SEQUENCE</scope>
</reference>
<dbReference type="SMART" id="SM00181">
    <property type="entry name" value="EGF"/>
    <property type="match status" value="4"/>
</dbReference>
<proteinExistence type="predicted"/>
<sequence length="623" mass="67581">MFQCRILVLLACFVNYHYVSAIWSCSQNDDCSALTGSVCSNGECVCPAGTQNVLGGSRCDQAAPYHTSSCFDDFQCSRLFTNFECRRPANSSTTEAGQCFCREGNHYFRGRCWPSTQWGEACSTDEQCMYVLRDPFSMSCTEGTCQCAPGYYLRQRGECRKSALAVGDMCVIDEDCQFAGASCQMSTLTCITASSNSFETKTHTAGINTTSITNTIKVNRKEADKEEPVSSTKTRELTRQHGVVCSDDSGCQAPFQCSSLRICTCPLGYYPNAAGTICLAEMGSPVTSADQCVGLFTEVRNGICTCHVNFYYDEAMRGCVKPAVRLSDFCFSDAGCHTFGVAGRCGPETTWGLRQCYCASETIWNERRQLCALFSGVGERCDVDDDCLAGELEIQCVRNDEGYGVCSCPDGYVASDGLCLMFGQGLGDVCQVDAECSDVENGVCVDGLCTCDDGYQQLEDYCAPVIGGRCEEDANCVIEDTICDNSTSTCQCSSEFIASADSCWPVVAGFEAPCNVTEQCAAAMGPAGACHSGICVCQTGYHYRDDGCQPKTGLFESCRTSSVCFLESGSHKLECRNSLCQCSFHYPYLHDQGVCSPTRTNSAGDIIGNYKILMATLLYIYYS</sequence>
<feature type="domain" description="EGF-like" evidence="2">
    <location>
        <begin position="244"/>
        <end position="279"/>
    </location>
</feature>
<evidence type="ECO:0000313" key="3">
    <source>
        <dbReference type="EMBL" id="CAH0404131.1"/>
    </source>
</evidence>
<feature type="domain" description="EGF-like" evidence="2">
    <location>
        <begin position="121"/>
        <end position="160"/>
    </location>
</feature>
<name>A0ABN8B4F9_CHISP</name>
<accession>A0ABN8B4F9</accession>
<organism evidence="3 4">
    <name type="scientific">Chilo suppressalis</name>
    <name type="common">Asiatic rice borer moth</name>
    <dbReference type="NCBI Taxonomy" id="168631"/>
    <lineage>
        <taxon>Eukaryota</taxon>
        <taxon>Metazoa</taxon>
        <taxon>Ecdysozoa</taxon>
        <taxon>Arthropoda</taxon>
        <taxon>Hexapoda</taxon>
        <taxon>Insecta</taxon>
        <taxon>Pterygota</taxon>
        <taxon>Neoptera</taxon>
        <taxon>Endopterygota</taxon>
        <taxon>Lepidoptera</taxon>
        <taxon>Glossata</taxon>
        <taxon>Ditrysia</taxon>
        <taxon>Pyraloidea</taxon>
        <taxon>Crambidae</taxon>
        <taxon>Crambinae</taxon>
        <taxon>Chilo</taxon>
    </lineage>
</organism>
<dbReference type="InterPro" id="IPR006149">
    <property type="entry name" value="EB_dom"/>
</dbReference>
<dbReference type="InterPro" id="IPR000742">
    <property type="entry name" value="EGF"/>
</dbReference>
<dbReference type="EMBL" id="OU963920">
    <property type="protein sequence ID" value="CAH0404131.1"/>
    <property type="molecule type" value="Genomic_DNA"/>
</dbReference>
<keyword evidence="4" id="KW-1185">Reference proteome</keyword>
<dbReference type="Proteomes" id="UP001153292">
    <property type="component" value="Chromosome 27"/>
</dbReference>
<feature type="signal peptide" evidence="1">
    <location>
        <begin position="1"/>
        <end position="21"/>
    </location>
</feature>